<accession>D7G3S4</accession>
<dbReference type="Proteomes" id="UP000002630">
    <property type="component" value="Unassembled WGS sequence"/>
</dbReference>
<keyword evidence="2" id="KW-1185">Reference proteome</keyword>
<dbReference type="EMBL" id="FN649760">
    <property type="protein sequence ID" value="CBJ33601.1"/>
    <property type="molecule type" value="Genomic_DNA"/>
</dbReference>
<evidence type="ECO:0000313" key="2">
    <source>
        <dbReference type="Proteomes" id="UP000002630"/>
    </source>
</evidence>
<dbReference type="AlphaFoldDB" id="D7G3S4"/>
<organism evidence="1 2">
    <name type="scientific">Ectocarpus siliculosus</name>
    <name type="common">Brown alga</name>
    <name type="synonym">Conferva siliculosa</name>
    <dbReference type="NCBI Taxonomy" id="2880"/>
    <lineage>
        <taxon>Eukaryota</taxon>
        <taxon>Sar</taxon>
        <taxon>Stramenopiles</taxon>
        <taxon>Ochrophyta</taxon>
        <taxon>PX clade</taxon>
        <taxon>Phaeophyceae</taxon>
        <taxon>Ectocarpales</taxon>
        <taxon>Ectocarpaceae</taxon>
        <taxon>Ectocarpus</taxon>
    </lineage>
</organism>
<proteinExistence type="predicted"/>
<reference evidence="1 2" key="1">
    <citation type="journal article" date="2010" name="Nature">
        <title>The Ectocarpus genome and the independent evolution of multicellularity in brown algae.</title>
        <authorList>
            <person name="Cock J.M."/>
            <person name="Sterck L."/>
            <person name="Rouze P."/>
            <person name="Scornet D."/>
            <person name="Allen A.E."/>
            <person name="Amoutzias G."/>
            <person name="Anthouard V."/>
            <person name="Artiguenave F."/>
            <person name="Aury J.M."/>
            <person name="Badger J.H."/>
            <person name="Beszteri B."/>
            <person name="Billiau K."/>
            <person name="Bonnet E."/>
            <person name="Bothwell J.H."/>
            <person name="Bowler C."/>
            <person name="Boyen C."/>
            <person name="Brownlee C."/>
            <person name="Carrano C.J."/>
            <person name="Charrier B."/>
            <person name="Cho G.Y."/>
            <person name="Coelho S.M."/>
            <person name="Collen J."/>
            <person name="Corre E."/>
            <person name="Da Silva C."/>
            <person name="Delage L."/>
            <person name="Delaroque N."/>
            <person name="Dittami S.M."/>
            <person name="Doulbeau S."/>
            <person name="Elias M."/>
            <person name="Farnham G."/>
            <person name="Gachon C.M."/>
            <person name="Gschloessl B."/>
            <person name="Heesch S."/>
            <person name="Jabbari K."/>
            <person name="Jubin C."/>
            <person name="Kawai H."/>
            <person name="Kimura K."/>
            <person name="Kloareg B."/>
            <person name="Kupper F.C."/>
            <person name="Lang D."/>
            <person name="Le Bail A."/>
            <person name="Leblanc C."/>
            <person name="Lerouge P."/>
            <person name="Lohr M."/>
            <person name="Lopez P.J."/>
            <person name="Martens C."/>
            <person name="Maumus F."/>
            <person name="Michel G."/>
            <person name="Miranda-Saavedra D."/>
            <person name="Morales J."/>
            <person name="Moreau H."/>
            <person name="Motomura T."/>
            <person name="Nagasato C."/>
            <person name="Napoli C.A."/>
            <person name="Nelson D.R."/>
            <person name="Nyvall-Collen P."/>
            <person name="Peters A.F."/>
            <person name="Pommier C."/>
            <person name="Potin P."/>
            <person name="Poulain J."/>
            <person name="Quesneville H."/>
            <person name="Read B."/>
            <person name="Rensing S.A."/>
            <person name="Ritter A."/>
            <person name="Rousvoal S."/>
            <person name="Samanta M."/>
            <person name="Samson G."/>
            <person name="Schroeder D.C."/>
            <person name="Segurens B."/>
            <person name="Strittmatter M."/>
            <person name="Tonon T."/>
            <person name="Tregear J.W."/>
            <person name="Valentin K."/>
            <person name="von Dassow P."/>
            <person name="Yamagishi T."/>
            <person name="Van de Peer Y."/>
            <person name="Wincker P."/>
        </authorList>
    </citation>
    <scope>NUCLEOTIDE SEQUENCE [LARGE SCALE GENOMIC DNA]</scope>
    <source>
        <strain evidence="2">Ec32 / CCAP1310/4</strain>
    </source>
</reference>
<name>D7G3S4_ECTSI</name>
<gene>
    <name evidence="1" type="ORF">Esi_0526_0001</name>
</gene>
<protein>
    <submittedName>
        <fullName evidence="1">Uncharacterized protein</fullName>
    </submittedName>
</protein>
<sequence length="221" mass="23243">MRQMKGAATKTPRVSQELEDVMQAIRELNIDRGSDLWETFRDISKQETRSLGPKGYKISAISGAELGVLPASAKKAHDVQADVWLVGSRQEAANGFEGVDDATKKLTTATQGNDNSSAKIAEEADLAGVVKRLTNLSFEETEKGSQREDASDDEDAALTVAEVAQAAAALADAVAAAVAEAGTGSGSPAVCQLDTPCWRASTLADFTTDGRLPEWGVSEAT</sequence>
<evidence type="ECO:0000313" key="1">
    <source>
        <dbReference type="EMBL" id="CBJ33601.1"/>
    </source>
</evidence>
<dbReference type="InParanoid" id="D7G3S4"/>